<dbReference type="AlphaFoldDB" id="F4RYS6"/>
<name>F4RYS6_MELLP</name>
<dbReference type="KEGG" id="mlr:MELLADRAFT_66337"/>
<accession>F4RYS6</accession>
<dbReference type="InParanoid" id="F4RYS6"/>
<dbReference type="EMBL" id="GL883130">
    <property type="protein sequence ID" value="EGG02525.1"/>
    <property type="molecule type" value="Genomic_DNA"/>
</dbReference>
<dbReference type="RefSeq" id="XP_007414214.1">
    <property type="nucleotide sequence ID" value="XM_007414152.1"/>
</dbReference>
<reference evidence="2" key="1">
    <citation type="journal article" date="2011" name="Proc. Natl. Acad. Sci. U.S.A.">
        <title>Obligate biotrophy features unraveled by the genomic analysis of rust fungi.</title>
        <authorList>
            <person name="Duplessis S."/>
            <person name="Cuomo C.A."/>
            <person name="Lin Y.-C."/>
            <person name="Aerts A."/>
            <person name="Tisserant E."/>
            <person name="Veneault-Fourrey C."/>
            <person name="Joly D.L."/>
            <person name="Hacquard S."/>
            <person name="Amselem J."/>
            <person name="Cantarel B.L."/>
            <person name="Chiu R."/>
            <person name="Coutinho P.M."/>
            <person name="Feau N."/>
            <person name="Field M."/>
            <person name="Frey P."/>
            <person name="Gelhaye E."/>
            <person name="Goldberg J."/>
            <person name="Grabherr M.G."/>
            <person name="Kodira C.D."/>
            <person name="Kohler A."/>
            <person name="Kuees U."/>
            <person name="Lindquist E.A."/>
            <person name="Lucas S.M."/>
            <person name="Mago R."/>
            <person name="Mauceli E."/>
            <person name="Morin E."/>
            <person name="Murat C."/>
            <person name="Pangilinan J.L."/>
            <person name="Park R."/>
            <person name="Pearson M."/>
            <person name="Quesneville H."/>
            <person name="Rouhier N."/>
            <person name="Sakthikumar S."/>
            <person name="Salamov A.A."/>
            <person name="Schmutz J."/>
            <person name="Selles B."/>
            <person name="Shapiro H."/>
            <person name="Tanguay P."/>
            <person name="Tuskan G.A."/>
            <person name="Henrissat B."/>
            <person name="Van de Peer Y."/>
            <person name="Rouze P."/>
            <person name="Ellis J.G."/>
            <person name="Dodds P.N."/>
            <person name="Schein J.E."/>
            <person name="Zhong S."/>
            <person name="Hamelin R.C."/>
            <person name="Grigoriev I.V."/>
            <person name="Szabo L.J."/>
            <person name="Martin F."/>
        </authorList>
    </citation>
    <scope>NUCLEOTIDE SEQUENCE [LARGE SCALE GENOMIC DNA]</scope>
    <source>
        <strain evidence="2">98AG31 / pathotype 3-4-7</strain>
    </source>
</reference>
<evidence type="ECO:0000313" key="2">
    <source>
        <dbReference type="Proteomes" id="UP000001072"/>
    </source>
</evidence>
<dbReference type="HOGENOM" id="CLU_046571_2_0_1"/>
<gene>
    <name evidence="1" type="ORF">MELLADRAFT_66337</name>
</gene>
<evidence type="ECO:0000313" key="1">
    <source>
        <dbReference type="EMBL" id="EGG02525.1"/>
    </source>
</evidence>
<dbReference type="VEuPathDB" id="FungiDB:MELLADRAFT_66337"/>
<sequence>MLGQAKKYLAELHESKSLLAKLTQQDPAQTTVYFQIQWDRQRSLQLKAMTVEAKEKRERLGVLLTLEEELLEARQKLTAMNAGSAAIRTAEQRHELLNLPASLVALEAQIQAVADELGNAELLNARRGSNVRVKAMLSVQVVLGFLYEAAMDVIQQRADAAIKTGATQQPRNEQLRKKKRGLLKKKLDTYLRHASRYNQRHRPTPRLVLPSMDEVLEMDLLHPFWDEVALNHLDEPWASCRRTKDGIVALRNQMASEEELRRLGREVRQLLGWAIDYQNCVDRARPNDCIESRVAEWNSVHSALAKRASRLWAHWDRSLKEVLESTQAYVDGRVDSDHTLLLQWQQMLARTTGAPIDILMLPIHWAPEGADEEAEYRGMLEEEERMEQGIEDDWEIELGYRRMALD</sequence>
<keyword evidence="2" id="KW-1185">Reference proteome</keyword>
<dbReference type="PANTHER" id="PTHR33096">
    <property type="entry name" value="CXC2 DOMAIN-CONTAINING PROTEIN"/>
    <property type="match status" value="1"/>
</dbReference>
<dbReference type="PANTHER" id="PTHR33096:SF1">
    <property type="entry name" value="CXC1-LIKE CYSTEINE CLUSTER ASSOCIATED WITH KDZ TRANSPOSASES DOMAIN-CONTAINING PROTEIN"/>
    <property type="match status" value="1"/>
</dbReference>
<protein>
    <submittedName>
        <fullName evidence="1">Uncharacterized protein</fullName>
    </submittedName>
</protein>
<dbReference type="Proteomes" id="UP000001072">
    <property type="component" value="Unassembled WGS sequence"/>
</dbReference>
<proteinExistence type="predicted"/>
<dbReference type="GeneID" id="18930612"/>
<organism evidence="2">
    <name type="scientific">Melampsora larici-populina (strain 98AG31 / pathotype 3-4-7)</name>
    <name type="common">Poplar leaf rust fungus</name>
    <dbReference type="NCBI Taxonomy" id="747676"/>
    <lineage>
        <taxon>Eukaryota</taxon>
        <taxon>Fungi</taxon>
        <taxon>Dikarya</taxon>
        <taxon>Basidiomycota</taxon>
        <taxon>Pucciniomycotina</taxon>
        <taxon>Pucciniomycetes</taxon>
        <taxon>Pucciniales</taxon>
        <taxon>Melampsoraceae</taxon>
        <taxon>Melampsora</taxon>
    </lineage>
</organism>